<protein>
    <submittedName>
        <fullName evidence="2">Wsv293a-like protein</fullName>
    </submittedName>
</protein>
<feature type="transmembrane region" description="Helical" evidence="1">
    <location>
        <begin position="39"/>
        <end position="60"/>
    </location>
</feature>
<keyword evidence="1" id="KW-0472">Membrane</keyword>
<evidence type="ECO:0000313" key="2">
    <source>
        <dbReference type="EMBL" id="BDT63103.1"/>
    </source>
</evidence>
<keyword evidence="1" id="KW-1133">Transmembrane helix</keyword>
<organism evidence="2">
    <name type="scientific">Sicyonia whispovirus</name>
    <dbReference type="NCBI Taxonomy" id="2984283"/>
    <lineage>
        <taxon>Viruses</taxon>
        <taxon>Viruses incertae sedis</taxon>
        <taxon>Naldaviricetes</taxon>
        <taxon>Nimaviridae</taxon>
        <taxon>Whispovirus</taxon>
    </lineage>
</organism>
<keyword evidence="1" id="KW-0812">Transmembrane</keyword>
<reference evidence="2" key="1">
    <citation type="submission" date="2022-10" db="EMBL/GenBank/DDBJ databases">
        <title>Genome sequences of endogenous nimaviruses in decapod crustaceans.</title>
        <authorList>
            <person name="Kawato S."/>
            <person name="Nozaki R."/>
            <person name="Kondo H."/>
            <person name="Hirono I."/>
        </authorList>
    </citation>
    <scope>NUCLEOTIDE SEQUENCE</scope>
    <source>
        <strain evidence="2">Fukuoka2019</strain>
    </source>
</reference>
<name>A0A9C7BN56_9VIRU</name>
<accession>A0A9C7BN56</accession>
<sequence length="78" mass="8853">MNAEETYRVHLFSELGPAFGNLAAARERDNATRASDRTLFLVILVAILVTGGLVIYRLWLHTLVRKRSLQALLAHHER</sequence>
<evidence type="ECO:0000256" key="1">
    <source>
        <dbReference type="SAM" id="Phobius"/>
    </source>
</evidence>
<proteinExistence type="predicted"/>
<dbReference type="EMBL" id="LC738881">
    <property type="protein sequence ID" value="BDT63103.1"/>
    <property type="molecule type" value="Genomic_DNA"/>
</dbReference>